<dbReference type="HOGENOM" id="CLU_333775_0_0_1"/>
<gene>
    <name evidence="3" type="ORF">LOTGIDRAFT_231659</name>
</gene>
<dbReference type="PROSITE" id="PS50104">
    <property type="entry name" value="TIR"/>
    <property type="match status" value="1"/>
</dbReference>
<dbReference type="OrthoDB" id="10062307at2759"/>
<evidence type="ECO:0000313" key="4">
    <source>
        <dbReference type="Proteomes" id="UP000030746"/>
    </source>
</evidence>
<dbReference type="GO" id="GO:0007165">
    <property type="term" value="P:signal transduction"/>
    <property type="evidence" value="ECO:0007669"/>
    <property type="project" value="InterPro"/>
</dbReference>
<keyword evidence="4" id="KW-1185">Reference proteome</keyword>
<reference evidence="3 4" key="1">
    <citation type="journal article" date="2013" name="Nature">
        <title>Insights into bilaterian evolution from three spiralian genomes.</title>
        <authorList>
            <person name="Simakov O."/>
            <person name="Marletaz F."/>
            <person name="Cho S.J."/>
            <person name="Edsinger-Gonzales E."/>
            <person name="Havlak P."/>
            <person name="Hellsten U."/>
            <person name="Kuo D.H."/>
            <person name="Larsson T."/>
            <person name="Lv J."/>
            <person name="Arendt D."/>
            <person name="Savage R."/>
            <person name="Osoegawa K."/>
            <person name="de Jong P."/>
            <person name="Grimwood J."/>
            <person name="Chapman J.A."/>
            <person name="Shapiro H."/>
            <person name="Aerts A."/>
            <person name="Otillar R.P."/>
            <person name="Terry A.Y."/>
            <person name="Boore J.L."/>
            <person name="Grigoriev I.V."/>
            <person name="Lindberg D.R."/>
            <person name="Seaver E.C."/>
            <person name="Weisblat D.A."/>
            <person name="Putnam N.H."/>
            <person name="Rokhsar D.S."/>
        </authorList>
    </citation>
    <scope>NUCLEOTIDE SEQUENCE [LARGE SCALE GENOMIC DNA]</scope>
</reference>
<dbReference type="Pfam" id="PF18306">
    <property type="entry name" value="LDcluster4"/>
    <property type="match status" value="1"/>
</dbReference>
<dbReference type="KEGG" id="lgi:LOTGIDRAFT_231659"/>
<sequence length="884" mass="100087">MADEDEDEPWLIGVNLLSECGKSVIKLGLVVLPKEKKYTLNQLRKELSKQLPSLPACYSFCTKQRLPISEGHESQFKIDWILSEDQTLFIKQKFDKPKIGVKLNSGLALGSIFINYNSRLSQLRTLIFNEIELSDRFIFIDNNGWPVRKNQEERMIVSEVVNESCITLSPDIIYLENHLSTADYNDNSLLSDTPPRKKIKRMKELTFCTSKDNTYKSSCSSVESVSIPSKQLLISYVRAEAAQHALDLKQQLSSLGFSVYLDVHEIKSGVDWQDSLNYAVSNCQIFLPLITPRYGETQWTNREVKLADVLGKYILPINFLDTWPPRCLAIQFATTQYIAWKTLEQLKHDKITYGEERANDIGTWNDEYIAHVAKSIANRLEQLVGMELERLPSLTRRKTLMKTFAGKLPTEVLAQVSYDSENNEAPNIVICVHPAQKTFSIHIKDWLMDHGFEVWCSNEKDSDIVDSDTLPPSQDSLIECSNDVTDGENGVLPVDNDYIKYFQEKADQADIVLIILSKDFTTSRTCQQQVYYCEQRKPVIPLQYEDVRIPGWLSMLIGSTPFHNIHQEGYKELLLSQINRCLQSGNKDNLQLEINDAKINTMVNHIKKSINNPYCVYISGSTKFYNDTTESICRAIGTRLAKREDITLVTGGFYGVGEKLSKAFFEQNQTLRRKNRVCHVLPERDKQDRSEQAKQGIDDKFEKVPFGESLFCGESVRERETIVAKCFDICILIEGGPGAAHEAEEFVWNDHIVIPIYCTGGAAGGKFGVPDKIFHACKFHYPLASKAKVNKQTGKKKMIRSHCKVPQGVSQSDWNLLGKKSVSPEQISQAVFNIIDSLFQNITCDKSNIPISSSCPLTKSNEKSSPHSSPITPTLTSMSTLILP</sequence>
<dbReference type="PANTHER" id="PTHR47508:SF3">
    <property type="entry name" value="TIR DOMAIN-CONTAINING PROTEIN"/>
    <property type="match status" value="1"/>
</dbReference>
<dbReference type="Proteomes" id="UP000030746">
    <property type="component" value="Unassembled WGS sequence"/>
</dbReference>
<name>V3ZZ45_LOTGI</name>
<organism evidence="3 4">
    <name type="scientific">Lottia gigantea</name>
    <name type="common">Giant owl limpet</name>
    <dbReference type="NCBI Taxonomy" id="225164"/>
    <lineage>
        <taxon>Eukaryota</taxon>
        <taxon>Metazoa</taxon>
        <taxon>Spiralia</taxon>
        <taxon>Lophotrochozoa</taxon>
        <taxon>Mollusca</taxon>
        <taxon>Gastropoda</taxon>
        <taxon>Patellogastropoda</taxon>
        <taxon>Lottioidea</taxon>
        <taxon>Lottiidae</taxon>
        <taxon>Lottia</taxon>
    </lineage>
</organism>
<dbReference type="SUPFAM" id="SSF52200">
    <property type="entry name" value="Toll/Interleukin receptor TIR domain"/>
    <property type="match status" value="2"/>
</dbReference>
<dbReference type="EMBL" id="KB201362">
    <property type="protein sequence ID" value="ESO96823.1"/>
    <property type="molecule type" value="Genomic_DNA"/>
</dbReference>
<dbReference type="InterPro" id="IPR035897">
    <property type="entry name" value="Toll_tir_struct_dom_sf"/>
</dbReference>
<feature type="domain" description="TIR" evidence="2">
    <location>
        <begin position="228"/>
        <end position="380"/>
    </location>
</feature>
<dbReference type="Pfam" id="PF13676">
    <property type="entry name" value="TIR_2"/>
    <property type="match status" value="1"/>
</dbReference>
<dbReference type="RefSeq" id="XP_009052324.1">
    <property type="nucleotide sequence ID" value="XM_009054076.1"/>
</dbReference>
<proteinExistence type="predicted"/>
<dbReference type="Gene3D" id="3.40.50.10140">
    <property type="entry name" value="Toll/interleukin-1 receptor homology (TIR) domain"/>
    <property type="match status" value="2"/>
</dbReference>
<dbReference type="CTD" id="20248668"/>
<dbReference type="InterPro" id="IPR041164">
    <property type="entry name" value="LDcluster4"/>
</dbReference>
<protein>
    <recommendedName>
        <fullName evidence="2">TIR domain-containing protein</fullName>
    </recommendedName>
</protein>
<evidence type="ECO:0000313" key="3">
    <source>
        <dbReference type="EMBL" id="ESO96823.1"/>
    </source>
</evidence>
<dbReference type="SUPFAM" id="SSF102405">
    <property type="entry name" value="MCP/YpsA-like"/>
    <property type="match status" value="1"/>
</dbReference>
<dbReference type="PANTHER" id="PTHR47508">
    <property type="entry name" value="SAM DOMAIN-CONTAINING PROTEIN-RELATED"/>
    <property type="match status" value="1"/>
</dbReference>
<dbReference type="OMA" id="CDDCPIP"/>
<evidence type="ECO:0000259" key="2">
    <source>
        <dbReference type="PROSITE" id="PS50104"/>
    </source>
</evidence>
<dbReference type="AlphaFoldDB" id="V3ZZ45"/>
<dbReference type="Gene3D" id="3.40.50.450">
    <property type="match status" value="1"/>
</dbReference>
<evidence type="ECO:0000256" key="1">
    <source>
        <dbReference type="SAM" id="MobiDB-lite"/>
    </source>
</evidence>
<dbReference type="GeneID" id="20248668"/>
<accession>V3ZZ45</accession>
<feature type="region of interest" description="Disordered" evidence="1">
    <location>
        <begin position="855"/>
        <end position="874"/>
    </location>
</feature>
<dbReference type="InterPro" id="IPR000157">
    <property type="entry name" value="TIR_dom"/>
</dbReference>